<protein>
    <recommendedName>
        <fullName evidence="3">beta-N-acetylhexosaminidase</fullName>
        <ecNumber evidence="3">3.2.1.52</ecNumber>
    </recommendedName>
</protein>
<evidence type="ECO:0000313" key="9">
    <source>
        <dbReference type="Proteomes" id="UP001302486"/>
    </source>
</evidence>
<accession>A0AA97HQK0</accession>
<proteinExistence type="inferred from homology"/>
<evidence type="ECO:0000256" key="4">
    <source>
        <dbReference type="ARBA" id="ARBA00022801"/>
    </source>
</evidence>
<keyword evidence="4" id="KW-0378">Hydrolase</keyword>
<dbReference type="Proteomes" id="UP001302486">
    <property type="component" value="Chromosome"/>
</dbReference>
<gene>
    <name evidence="8" type="ORF">RNZ46_12495</name>
</gene>
<evidence type="ECO:0000259" key="6">
    <source>
        <dbReference type="Pfam" id="PF00728"/>
    </source>
</evidence>
<comment type="similarity">
    <text evidence="2">Belongs to the glycosyl hydrolase 20 family.</text>
</comment>
<dbReference type="SUPFAM" id="SSF55545">
    <property type="entry name" value="beta-N-acetylhexosaminidase-like domain"/>
    <property type="match status" value="1"/>
</dbReference>
<dbReference type="GO" id="GO:0030203">
    <property type="term" value="P:glycosaminoglycan metabolic process"/>
    <property type="evidence" value="ECO:0007669"/>
    <property type="project" value="TreeGrafter"/>
</dbReference>
<dbReference type="InterPro" id="IPR015883">
    <property type="entry name" value="Glyco_hydro_20_cat"/>
</dbReference>
<dbReference type="InterPro" id="IPR017853">
    <property type="entry name" value="GH"/>
</dbReference>
<dbReference type="PANTHER" id="PTHR22600:SF57">
    <property type="entry name" value="BETA-N-ACETYLHEXOSAMINIDASE"/>
    <property type="match status" value="1"/>
</dbReference>
<keyword evidence="5" id="KW-0326">Glycosidase</keyword>
<dbReference type="Pfam" id="PF00728">
    <property type="entry name" value="Glyco_hydro_20"/>
    <property type="match status" value="1"/>
</dbReference>
<dbReference type="Pfam" id="PF02838">
    <property type="entry name" value="Glyco_hydro_20b"/>
    <property type="match status" value="1"/>
</dbReference>
<dbReference type="PANTHER" id="PTHR22600">
    <property type="entry name" value="BETA-HEXOSAMINIDASE"/>
    <property type="match status" value="1"/>
</dbReference>
<dbReference type="Gene3D" id="3.20.20.80">
    <property type="entry name" value="Glycosidases"/>
    <property type="match status" value="1"/>
</dbReference>
<comment type="catalytic activity">
    <reaction evidence="1">
        <text>Hydrolysis of terminal non-reducing N-acetyl-D-hexosamine residues in N-acetyl-beta-D-hexosaminides.</text>
        <dbReference type="EC" id="3.2.1.52"/>
    </reaction>
</comment>
<dbReference type="EMBL" id="CP136521">
    <property type="protein sequence ID" value="WOD42808.1"/>
    <property type="molecule type" value="Genomic_DNA"/>
</dbReference>
<dbReference type="InterPro" id="IPR015882">
    <property type="entry name" value="HEX_bac_N"/>
</dbReference>
<evidence type="ECO:0000259" key="7">
    <source>
        <dbReference type="Pfam" id="PF02838"/>
    </source>
</evidence>
<feature type="domain" description="Beta-hexosaminidase bacterial type N-terminal" evidence="7">
    <location>
        <begin position="35"/>
        <end position="149"/>
    </location>
</feature>
<dbReference type="GO" id="GO:0016020">
    <property type="term" value="C:membrane"/>
    <property type="evidence" value="ECO:0007669"/>
    <property type="project" value="TreeGrafter"/>
</dbReference>
<sequence length="680" mass="79603">MLDFFKVKIFIYITLLGFVTSGCADSNPVNFEDKYPIIPTPQEINYGNEEIQFENINIQTSDFENEKNLLTDFFQSKNIKTDTKGLSITLNKRSVENENDEAYALTISDEIVIVAATHKGIYYGIQTLKQIFRQQGETGIFPQLTITDWPVFKIRGFMHDTGRNFQSVPQLKEQIEVLAQYKYNVFHWHLTDNPGWRLESKIYPELQAEHATLRQKGNFYSQEDFKDILEFCKERKITVIPEFDIPGHTDAFRKALQIDEMRDPKVKPILLDLFQELMDLTSAEDVPYIHMGTDEVRNDFERVSNDVIFEIMNLIRKNNREVIVWKEGIVVKKDSTSINQLWAYHEGRKGHRFIDSRSNYINHLDPFAGMARLYFQQPTRQPKGDSLALGGILAAWPDNNINHERDILIQNPIYPSMVFYSDAIWNGRAKDYPEYWAKLPPKNTKEFNDFKAFEKKVIAHRDLFFKGKEFQYIKQTDKHWKLIGPFNHQGNVETSFPVEESIKETYNVDGKHFTWTDNHTGGTIHLKHFFGFPAVTDAKQGTYYAYTNIYAPDDRIQDFWVGFQGWSRSGGRRVGPFPNQGDWHTTKPKIWVNNTEIEPPVWKQPNLGTKTDEIPFIDEDYFYRSPTKIHLKKGWNKVLLKIPQDRNSWKWMFTCIPVNIAENGVREVPELKYSTKFENN</sequence>
<dbReference type="GO" id="GO:0005975">
    <property type="term" value="P:carbohydrate metabolic process"/>
    <property type="evidence" value="ECO:0007669"/>
    <property type="project" value="InterPro"/>
</dbReference>
<evidence type="ECO:0000256" key="5">
    <source>
        <dbReference type="ARBA" id="ARBA00023295"/>
    </source>
</evidence>
<organism evidence="8 9">
    <name type="scientific">Hwangdonia lutea</name>
    <dbReference type="NCBI Taxonomy" id="3075823"/>
    <lineage>
        <taxon>Bacteria</taxon>
        <taxon>Pseudomonadati</taxon>
        <taxon>Bacteroidota</taxon>
        <taxon>Flavobacteriia</taxon>
        <taxon>Flavobacteriales</taxon>
        <taxon>Flavobacteriaceae</taxon>
        <taxon>Hwangdonia</taxon>
    </lineage>
</organism>
<evidence type="ECO:0000313" key="8">
    <source>
        <dbReference type="EMBL" id="WOD42808.1"/>
    </source>
</evidence>
<dbReference type="InterPro" id="IPR025705">
    <property type="entry name" value="Beta_hexosaminidase_sua/sub"/>
</dbReference>
<dbReference type="EC" id="3.2.1.52" evidence="3"/>
<dbReference type="GO" id="GO:0004563">
    <property type="term" value="F:beta-N-acetylhexosaminidase activity"/>
    <property type="evidence" value="ECO:0007669"/>
    <property type="project" value="UniProtKB-EC"/>
</dbReference>
<dbReference type="InterPro" id="IPR029018">
    <property type="entry name" value="Hex-like_dom2"/>
</dbReference>
<dbReference type="KEGG" id="hws:RNZ46_12495"/>
<reference evidence="9" key="1">
    <citation type="submission" date="2024-06" db="EMBL/GenBank/DDBJ databases">
        <title>Hwangdonia haimaensis gen. nov., sp. nov., a member of the family Flavobacteriaceae isolated from the haima cold seep.</title>
        <authorList>
            <person name="Li J."/>
        </authorList>
    </citation>
    <scope>NUCLEOTIDE SEQUENCE [LARGE SCALE GENOMIC DNA]</scope>
    <source>
        <strain evidence="9">SCSIO 19198</strain>
    </source>
</reference>
<dbReference type="AlphaFoldDB" id="A0AA97HQK0"/>
<dbReference type="SUPFAM" id="SSF51445">
    <property type="entry name" value="(Trans)glycosidases"/>
    <property type="match status" value="1"/>
</dbReference>
<evidence type="ECO:0000256" key="3">
    <source>
        <dbReference type="ARBA" id="ARBA00012663"/>
    </source>
</evidence>
<evidence type="ECO:0000256" key="2">
    <source>
        <dbReference type="ARBA" id="ARBA00006285"/>
    </source>
</evidence>
<dbReference type="RefSeq" id="WP_316982499.1">
    <property type="nucleotide sequence ID" value="NZ_CP136521.1"/>
</dbReference>
<keyword evidence="9" id="KW-1185">Reference proteome</keyword>
<dbReference type="PROSITE" id="PS51257">
    <property type="entry name" value="PROKAR_LIPOPROTEIN"/>
    <property type="match status" value="1"/>
</dbReference>
<evidence type="ECO:0000256" key="1">
    <source>
        <dbReference type="ARBA" id="ARBA00001231"/>
    </source>
</evidence>
<name>A0AA97HQK0_9FLAO</name>
<dbReference type="PRINTS" id="PR00738">
    <property type="entry name" value="GLHYDRLASE20"/>
</dbReference>
<dbReference type="Gene3D" id="3.30.379.10">
    <property type="entry name" value="Chitobiase/beta-hexosaminidase domain 2-like"/>
    <property type="match status" value="1"/>
</dbReference>
<feature type="domain" description="Glycoside hydrolase family 20 catalytic" evidence="6">
    <location>
        <begin position="152"/>
        <end position="256"/>
    </location>
</feature>